<dbReference type="Gene3D" id="3.30.70.890">
    <property type="entry name" value="GHMP kinase, C-terminal domain"/>
    <property type="match status" value="1"/>
</dbReference>
<keyword evidence="2 7" id="KW-0808">Transferase</keyword>
<keyword evidence="7" id="KW-0963">Cytoplasm</keyword>
<keyword evidence="3 7" id="KW-0791">Threonine biosynthesis</keyword>
<dbReference type="SUPFAM" id="SSF55060">
    <property type="entry name" value="GHMP Kinase, C-terminal domain"/>
    <property type="match status" value="1"/>
</dbReference>
<evidence type="ECO:0000256" key="1">
    <source>
        <dbReference type="ARBA" id="ARBA00022605"/>
    </source>
</evidence>
<comment type="function">
    <text evidence="7">Catalyzes the ATP-dependent phosphorylation of L-homoserine to L-homoserine phosphate.</text>
</comment>
<comment type="subcellular location">
    <subcellularLocation>
        <location evidence="7">Cytoplasm</location>
    </subcellularLocation>
</comment>
<comment type="caution">
    <text evidence="11">The sequence shown here is derived from an EMBL/GenBank/DDBJ whole genome shotgun (WGS) entry which is preliminary data.</text>
</comment>
<evidence type="ECO:0000256" key="5">
    <source>
        <dbReference type="ARBA" id="ARBA00022777"/>
    </source>
</evidence>
<keyword evidence="12" id="KW-1185">Reference proteome</keyword>
<gene>
    <name evidence="7 11" type="primary">thrB</name>
    <name evidence="11" type="ORF">D0Y96_04450</name>
</gene>
<keyword evidence="1 7" id="KW-0028">Amino-acid biosynthesis</keyword>
<comment type="similarity">
    <text evidence="7">Belongs to the GHMP kinase family. Homoserine kinase subfamily.</text>
</comment>
<dbReference type="Pfam" id="PF08544">
    <property type="entry name" value="GHMP_kinases_C"/>
    <property type="match status" value="1"/>
</dbReference>
<dbReference type="GO" id="GO:0009088">
    <property type="term" value="P:threonine biosynthetic process"/>
    <property type="evidence" value="ECO:0007669"/>
    <property type="project" value="UniProtKB-UniRule"/>
</dbReference>
<dbReference type="GO" id="GO:0005524">
    <property type="term" value="F:ATP binding"/>
    <property type="evidence" value="ECO:0007669"/>
    <property type="project" value="UniProtKB-UniRule"/>
</dbReference>
<dbReference type="UniPathway" id="UPA00050">
    <property type="reaction ID" value="UER00064"/>
</dbReference>
<dbReference type="InterPro" id="IPR036554">
    <property type="entry name" value="GHMP_kinase_C_sf"/>
</dbReference>
<dbReference type="NCBIfam" id="TIGR00191">
    <property type="entry name" value="thrB"/>
    <property type="match status" value="1"/>
</dbReference>
<proteinExistence type="inferred from homology"/>
<dbReference type="PANTHER" id="PTHR20861:SF1">
    <property type="entry name" value="HOMOSERINE KINASE"/>
    <property type="match status" value="1"/>
</dbReference>
<comment type="catalytic activity">
    <reaction evidence="7">
        <text>L-homoserine + ATP = O-phospho-L-homoserine + ADP + H(+)</text>
        <dbReference type="Rhea" id="RHEA:13985"/>
        <dbReference type="ChEBI" id="CHEBI:15378"/>
        <dbReference type="ChEBI" id="CHEBI:30616"/>
        <dbReference type="ChEBI" id="CHEBI:57476"/>
        <dbReference type="ChEBI" id="CHEBI:57590"/>
        <dbReference type="ChEBI" id="CHEBI:456216"/>
        <dbReference type="EC" id="2.7.1.39"/>
    </reaction>
</comment>
<sequence>MSSEAFRIKLPATSANLGPGFDTLALALRLYLEVEAEAAASFSIEASGRNQDICGALEGNLLLETYSKTLTAAGRPVTPLRLRVHNEIPLGMGCGSSAAVRLAGVSLAAHFGGLGWDGARILTEASRLEGHPDNAAACWLGGFTASGMDESGVQAVSFAAPAEWRALVVMPQKPLATTASRAVLPERYSRADVVVNLQSVALLTAAFAARRADLLVHAMRDRIHQPYRAEVCPLLPALLPLAGQGGIPGVALSGAGPAVLALLASEEDIAGACERIREALPRGETVEILACELAPRRE</sequence>
<evidence type="ECO:0000313" key="12">
    <source>
        <dbReference type="Proteomes" id="UP000264702"/>
    </source>
</evidence>
<reference evidence="11 12" key="1">
    <citation type="submission" date="2018-08" db="EMBL/GenBank/DDBJ databases">
        <title>Acidipila sp. 4G-K13, an acidobacterium isolated from forest soil.</title>
        <authorList>
            <person name="Gao Z.-H."/>
            <person name="Qiu L.-H."/>
        </authorList>
    </citation>
    <scope>NUCLEOTIDE SEQUENCE [LARGE SCALE GENOMIC DNA]</scope>
    <source>
        <strain evidence="11 12">4G-K13</strain>
    </source>
</reference>
<comment type="caution">
    <text evidence="7">Lacks conserved residue(s) required for the propagation of feature annotation.</text>
</comment>
<dbReference type="InterPro" id="IPR013750">
    <property type="entry name" value="GHMP_kinase_C_dom"/>
</dbReference>
<evidence type="ECO:0000256" key="8">
    <source>
        <dbReference type="NCBIfam" id="TIGR00191"/>
    </source>
</evidence>
<dbReference type="PIRSF" id="PIRSF000676">
    <property type="entry name" value="Homoser_kin"/>
    <property type="match status" value="1"/>
</dbReference>
<comment type="pathway">
    <text evidence="7">Amino-acid biosynthesis; L-threonine biosynthesis; L-threonine from L-aspartate: step 4/5.</text>
</comment>
<evidence type="ECO:0000259" key="10">
    <source>
        <dbReference type="Pfam" id="PF08544"/>
    </source>
</evidence>
<evidence type="ECO:0000256" key="7">
    <source>
        <dbReference type="HAMAP-Rule" id="MF_00384"/>
    </source>
</evidence>
<evidence type="ECO:0000259" key="9">
    <source>
        <dbReference type="Pfam" id="PF00288"/>
    </source>
</evidence>
<keyword evidence="5 7" id="KW-0418">Kinase</keyword>
<dbReference type="AlphaFoldDB" id="A0A372IRA4"/>
<dbReference type="PRINTS" id="PR00958">
    <property type="entry name" value="HOMSERKINASE"/>
</dbReference>
<feature type="domain" description="GHMP kinase C-terminal" evidence="10">
    <location>
        <begin position="205"/>
        <end position="281"/>
    </location>
</feature>
<keyword evidence="4 7" id="KW-0547">Nucleotide-binding</keyword>
<protein>
    <recommendedName>
        <fullName evidence="7 8">Homoserine kinase</fullName>
        <shortName evidence="7">HK</shortName>
        <shortName evidence="7">HSK</shortName>
        <ecNumber evidence="7 8">2.7.1.39</ecNumber>
    </recommendedName>
</protein>
<organism evidence="11 12">
    <name type="scientific">Paracidobacterium acidisoli</name>
    <dbReference type="NCBI Taxonomy" id="2303751"/>
    <lineage>
        <taxon>Bacteria</taxon>
        <taxon>Pseudomonadati</taxon>
        <taxon>Acidobacteriota</taxon>
        <taxon>Terriglobia</taxon>
        <taxon>Terriglobales</taxon>
        <taxon>Acidobacteriaceae</taxon>
        <taxon>Paracidobacterium</taxon>
    </lineage>
</organism>
<dbReference type="InterPro" id="IPR006204">
    <property type="entry name" value="GHMP_kinase_N_dom"/>
</dbReference>
<dbReference type="HAMAP" id="MF_00384">
    <property type="entry name" value="Homoser_kinase"/>
    <property type="match status" value="1"/>
</dbReference>
<dbReference type="EMBL" id="QVQT01000002">
    <property type="protein sequence ID" value="RFU17414.1"/>
    <property type="molecule type" value="Genomic_DNA"/>
</dbReference>
<dbReference type="InterPro" id="IPR014721">
    <property type="entry name" value="Ribsml_uS5_D2-typ_fold_subgr"/>
</dbReference>
<dbReference type="SUPFAM" id="SSF54211">
    <property type="entry name" value="Ribosomal protein S5 domain 2-like"/>
    <property type="match status" value="1"/>
</dbReference>
<dbReference type="Pfam" id="PF00288">
    <property type="entry name" value="GHMP_kinases_N"/>
    <property type="match status" value="1"/>
</dbReference>
<evidence type="ECO:0000256" key="4">
    <source>
        <dbReference type="ARBA" id="ARBA00022741"/>
    </source>
</evidence>
<name>A0A372IRA4_9BACT</name>
<accession>A0A372IRA4</accession>
<evidence type="ECO:0000256" key="3">
    <source>
        <dbReference type="ARBA" id="ARBA00022697"/>
    </source>
</evidence>
<dbReference type="GO" id="GO:0004413">
    <property type="term" value="F:homoserine kinase activity"/>
    <property type="evidence" value="ECO:0007669"/>
    <property type="project" value="UniProtKB-UniRule"/>
</dbReference>
<evidence type="ECO:0000256" key="2">
    <source>
        <dbReference type="ARBA" id="ARBA00022679"/>
    </source>
</evidence>
<dbReference type="GO" id="GO:0005737">
    <property type="term" value="C:cytoplasm"/>
    <property type="evidence" value="ECO:0007669"/>
    <property type="project" value="UniProtKB-SubCell"/>
</dbReference>
<dbReference type="Proteomes" id="UP000264702">
    <property type="component" value="Unassembled WGS sequence"/>
</dbReference>
<feature type="domain" description="GHMP kinase N-terminal" evidence="9">
    <location>
        <begin position="60"/>
        <end position="142"/>
    </location>
</feature>
<evidence type="ECO:0000313" key="11">
    <source>
        <dbReference type="EMBL" id="RFU17414.1"/>
    </source>
</evidence>
<dbReference type="InterPro" id="IPR020568">
    <property type="entry name" value="Ribosomal_Su5_D2-typ_SF"/>
</dbReference>
<dbReference type="InterPro" id="IPR000870">
    <property type="entry name" value="Homoserine_kinase"/>
</dbReference>
<dbReference type="EC" id="2.7.1.39" evidence="7 8"/>
<dbReference type="PANTHER" id="PTHR20861">
    <property type="entry name" value="HOMOSERINE/4-DIPHOSPHOCYTIDYL-2-C-METHYL-D-ERYTHRITOL KINASE"/>
    <property type="match status" value="1"/>
</dbReference>
<dbReference type="OrthoDB" id="9769912at2"/>
<keyword evidence="6 7" id="KW-0067">ATP-binding</keyword>
<evidence type="ECO:0000256" key="6">
    <source>
        <dbReference type="ARBA" id="ARBA00022840"/>
    </source>
</evidence>
<dbReference type="Gene3D" id="3.30.230.10">
    <property type="match status" value="1"/>
</dbReference>
<dbReference type="RefSeq" id="WP_117298163.1">
    <property type="nucleotide sequence ID" value="NZ_QVQT02000002.1"/>
</dbReference>